<gene>
    <name evidence="5" type="ORF">GCM10009802_33320</name>
</gene>
<feature type="region of interest" description="Disordered" evidence="4">
    <location>
        <begin position="1"/>
        <end position="26"/>
    </location>
</feature>
<dbReference type="Proteomes" id="UP001500443">
    <property type="component" value="Unassembled WGS sequence"/>
</dbReference>
<evidence type="ECO:0000256" key="3">
    <source>
        <dbReference type="ARBA" id="ARBA00022729"/>
    </source>
</evidence>
<dbReference type="Gene3D" id="3.40.190.10">
    <property type="entry name" value="Periplasmic binding protein-like II"/>
    <property type="match status" value="2"/>
</dbReference>
<keyword evidence="6" id="KW-1185">Reference proteome</keyword>
<dbReference type="PROSITE" id="PS01037">
    <property type="entry name" value="SBP_BACTERIAL_1"/>
    <property type="match status" value="1"/>
</dbReference>
<evidence type="ECO:0000256" key="2">
    <source>
        <dbReference type="ARBA" id="ARBA00022448"/>
    </source>
</evidence>
<dbReference type="PROSITE" id="PS51318">
    <property type="entry name" value="TAT"/>
    <property type="match status" value="1"/>
</dbReference>
<dbReference type="InterPro" id="IPR006059">
    <property type="entry name" value="SBP"/>
</dbReference>
<dbReference type="PANTHER" id="PTHR43649:SF14">
    <property type="entry name" value="BLR3389 PROTEIN"/>
    <property type="match status" value="1"/>
</dbReference>
<dbReference type="SUPFAM" id="SSF53850">
    <property type="entry name" value="Periplasmic binding protein-like II"/>
    <property type="match status" value="1"/>
</dbReference>
<keyword evidence="3" id="KW-0732">Signal</keyword>
<dbReference type="EMBL" id="BAAAPF010000101">
    <property type="protein sequence ID" value="GAA2127004.1"/>
    <property type="molecule type" value="Genomic_DNA"/>
</dbReference>
<comment type="caution">
    <text evidence="5">The sequence shown here is derived from an EMBL/GenBank/DDBJ whole genome shotgun (WGS) entry which is preliminary data.</text>
</comment>
<protein>
    <recommendedName>
        <fullName evidence="7">Extracellular solute-binding protein</fullName>
    </recommendedName>
</protein>
<proteinExistence type="inferred from homology"/>
<dbReference type="InterPro" id="IPR050490">
    <property type="entry name" value="Bact_solute-bd_prot1"/>
</dbReference>
<dbReference type="RefSeq" id="WP_344290790.1">
    <property type="nucleotide sequence ID" value="NZ_BAAAPF010000101.1"/>
</dbReference>
<sequence length="451" mass="49615">MSGRHPPIPDPPADTRTTTPRAQRPARRTLLRASAAGAFATATGGLAAACGSAAGQGPGKVAVHGDNANWEAPFDAAGKAMRSVAGVRLVPEVIPSLESFEQIVKSSLRTNKTPDLLKYWSGYRLRDLARTGGLEDLTREWEDAESRGWVEPTLREAFTHEGRVYGLPMNLAYWVFFYNPEVFAEHRLTAPRTWDDFLTACTRLKDNGITPLHGTTAGRWPAFIWFQEVLSRQDPRFYDDLMNGRERYTDPRAERALRTIAGFFDKDWFTSMDVDHNNAAAAAVHGKVGMVPCGSWLGSVFTAAGGKPGKSVDAFILPMADPSARPSVIFESSAFAATVKGADKKEARKAAGSWLHPEVATAFAHALQDGSPNPLVKPASVIIEGVARQARDDNLWLLNRFWEQGPPELVESTVDDLAGMLIDPHSYRDGLRTMQERADEAWKVWREAEKS</sequence>
<name>A0ABP5K7L4_9ACTN</name>
<reference evidence="6" key="1">
    <citation type="journal article" date="2019" name="Int. J. Syst. Evol. Microbiol.">
        <title>The Global Catalogue of Microorganisms (GCM) 10K type strain sequencing project: providing services to taxonomists for standard genome sequencing and annotation.</title>
        <authorList>
            <consortium name="The Broad Institute Genomics Platform"/>
            <consortium name="The Broad Institute Genome Sequencing Center for Infectious Disease"/>
            <person name="Wu L."/>
            <person name="Ma J."/>
        </authorList>
    </citation>
    <scope>NUCLEOTIDE SEQUENCE [LARGE SCALE GENOMIC DNA]</scope>
    <source>
        <strain evidence="6">JCM 15481</strain>
    </source>
</reference>
<dbReference type="Pfam" id="PF01547">
    <property type="entry name" value="SBP_bac_1"/>
    <property type="match status" value="1"/>
</dbReference>
<dbReference type="PANTHER" id="PTHR43649">
    <property type="entry name" value="ARABINOSE-BINDING PROTEIN-RELATED"/>
    <property type="match status" value="1"/>
</dbReference>
<dbReference type="InterPro" id="IPR006311">
    <property type="entry name" value="TAT_signal"/>
</dbReference>
<evidence type="ECO:0000313" key="6">
    <source>
        <dbReference type="Proteomes" id="UP001500443"/>
    </source>
</evidence>
<evidence type="ECO:0000256" key="4">
    <source>
        <dbReference type="SAM" id="MobiDB-lite"/>
    </source>
</evidence>
<dbReference type="InterPro" id="IPR006061">
    <property type="entry name" value="SBP_1_CS"/>
</dbReference>
<evidence type="ECO:0000313" key="5">
    <source>
        <dbReference type="EMBL" id="GAA2127004.1"/>
    </source>
</evidence>
<feature type="compositionally biased region" description="Low complexity" evidence="4">
    <location>
        <begin position="14"/>
        <end position="23"/>
    </location>
</feature>
<feature type="compositionally biased region" description="Pro residues" evidence="4">
    <location>
        <begin position="1"/>
        <end position="12"/>
    </location>
</feature>
<evidence type="ECO:0000256" key="1">
    <source>
        <dbReference type="ARBA" id="ARBA00008520"/>
    </source>
</evidence>
<evidence type="ECO:0008006" key="7">
    <source>
        <dbReference type="Google" id="ProtNLM"/>
    </source>
</evidence>
<keyword evidence="2" id="KW-0813">Transport</keyword>
<comment type="similarity">
    <text evidence="1">Belongs to the bacterial solute-binding protein 1 family.</text>
</comment>
<organism evidence="5 6">
    <name type="scientific">Streptomyces synnematoformans</name>
    <dbReference type="NCBI Taxonomy" id="415721"/>
    <lineage>
        <taxon>Bacteria</taxon>
        <taxon>Bacillati</taxon>
        <taxon>Actinomycetota</taxon>
        <taxon>Actinomycetes</taxon>
        <taxon>Kitasatosporales</taxon>
        <taxon>Streptomycetaceae</taxon>
        <taxon>Streptomyces</taxon>
    </lineage>
</organism>
<accession>A0ABP5K7L4</accession>